<evidence type="ECO:0000256" key="3">
    <source>
        <dbReference type="ARBA" id="ARBA00022723"/>
    </source>
</evidence>
<evidence type="ECO:0000256" key="2">
    <source>
        <dbReference type="ARBA" id="ARBA00006171"/>
    </source>
</evidence>
<dbReference type="STRING" id="383372.Rcas_0853"/>
<dbReference type="InterPro" id="IPR051600">
    <property type="entry name" value="Beta-PGM-like"/>
</dbReference>
<comment type="cofactor">
    <cofactor evidence="1">
        <name>Mg(2+)</name>
        <dbReference type="ChEBI" id="CHEBI:18420"/>
    </cofactor>
</comment>
<dbReference type="GO" id="GO:0046872">
    <property type="term" value="F:metal ion binding"/>
    <property type="evidence" value="ECO:0007669"/>
    <property type="project" value="UniProtKB-KW"/>
</dbReference>
<dbReference type="InterPro" id="IPR041492">
    <property type="entry name" value="HAD_2"/>
</dbReference>
<dbReference type="Proteomes" id="UP000000263">
    <property type="component" value="Chromosome"/>
</dbReference>
<name>A7NHM2_ROSCS</name>
<dbReference type="PANTHER" id="PTHR46193">
    <property type="entry name" value="6-PHOSPHOGLUCONATE PHOSPHATASE"/>
    <property type="match status" value="1"/>
</dbReference>
<dbReference type="SUPFAM" id="SSF56784">
    <property type="entry name" value="HAD-like"/>
    <property type="match status" value="1"/>
</dbReference>
<dbReference type="InterPro" id="IPR036412">
    <property type="entry name" value="HAD-like_sf"/>
</dbReference>
<keyword evidence="6" id="KW-0378">Hydrolase</keyword>
<dbReference type="NCBIfam" id="TIGR01509">
    <property type="entry name" value="HAD-SF-IA-v3"/>
    <property type="match status" value="1"/>
</dbReference>
<protein>
    <submittedName>
        <fullName evidence="6">HAD-superfamily hydrolase, subfamily IA, variant 3</fullName>
    </submittedName>
</protein>
<dbReference type="AlphaFoldDB" id="A7NHM2"/>
<keyword evidence="5" id="KW-0119">Carbohydrate metabolism</keyword>
<dbReference type="eggNOG" id="COG0637">
    <property type="taxonomic scope" value="Bacteria"/>
</dbReference>
<dbReference type="InterPro" id="IPR023214">
    <property type="entry name" value="HAD_sf"/>
</dbReference>
<dbReference type="OrthoDB" id="9797743at2"/>
<dbReference type="Gene3D" id="3.40.50.1000">
    <property type="entry name" value="HAD superfamily/HAD-like"/>
    <property type="match status" value="1"/>
</dbReference>
<dbReference type="KEGG" id="rca:Rcas_0853"/>
<dbReference type="CDD" id="cd07505">
    <property type="entry name" value="HAD_BPGM-like"/>
    <property type="match status" value="1"/>
</dbReference>
<dbReference type="GO" id="GO:0016787">
    <property type="term" value="F:hydrolase activity"/>
    <property type="evidence" value="ECO:0007669"/>
    <property type="project" value="UniProtKB-KW"/>
</dbReference>
<dbReference type="PANTHER" id="PTHR46193:SF18">
    <property type="entry name" value="HEXITOL PHOSPHATASE B"/>
    <property type="match status" value="1"/>
</dbReference>
<keyword evidence="3" id="KW-0479">Metal-binding</keyword>
<dbReference type="SFLD" id="SFLDG01135">
    <property type="entry name" value="C1.5.6:_HAD__Beta-PGM__Phospha"/>
    <property type="match status" value="1"/>
</dbReference>
<organism evidence="6 7">
    <name type="scientific">Roseiflexus castenholzii (strain DSM 13941 / HLO8)</name>
    <dbReference type="NCBI Taxonomy" id="383372"/>
    <lineage>
        <taxon>Bacteria</taxon>
        <taxon>Bacillati</taxon>
        <taxon>Chloroflexota</taxon>
        <taxon>Chloroflexia</taxon>
        <taxon>Chloroflexales</taxon>
        <taxon>Roseiflexineae</taxon>
        <taxon>Roseiflexaceae</taxon>
        <taxon>Roseiflexus</taxon>
    </lineage>
</organism>
<dbReference type="HOGENOM" id="CLU_045011_13_2_0"/>
<dbReference type="PROSITE" id="PS01228">
    <property type="entry name" value="COF_1"/>
    <property type="match status" value="1"/>
</dbReference>
<dbReference type="InterPro" id="IPR023198">
    <property type="entry name" value="PGP-like_dom2"/>
</dbReference>
<sequence>MQPFTAAIFDMDGTLLNNMPLYYAAFRIFIERHGLRPPPPFEAIRLIGMRQSDIFPALFGRTLTPEEIAHYSAEAGTIYREMLAGVTPLPGLLRFLDLLEQRQVRIALATSAPRDNVAPTLEALGIADRFAAITLGEEVPRGKPAPDIFLEAAQRIERPAECCVVFEDSFAGIAAARAAGMRCIALATTHSADDLRAADPDLIVADYDELLRMTPLLFPSL</sequence>
<gene>
    <name evidence="6" type="ordered locus">Rcas_0853</name>
</gene>
<dbReference type="RefSeq" id="WP_012119399.1">
    <property type="nucleotide sequence ID" value="NC_009767.1"/>
</dbReference>
<evidence type="ECO:0000256" key="1">
    <source>
        <dbReference type="ARBA" id="ARBA00001946"/>
    </source>
</evidence>
<evidence type="ECO:0000313" key="6">
    <source>
        <dbReference type="EMBL" id="ABU56969.1"/>
    </source>
</evidence>
<evidence type="ECO:0000313" key="7">
    <source>
        <dbReference type="Proteomes" id="UP000000263"/>
    </source>
</evidence>
<dbReference type="Pfam" id="PF13419">
    <property type="entry name" value="HAD_2"/>
    <property type="match status" value="1"/>
</dbReference>
<dbReference type="EMBL" id="CP000804">
    <property type="protein sequence ID" value="ABU56969.1"/>
    <property type="molecule type" value="Genomic_DNA"/>
</dbReference>
<keyword evidence="7" id="KW-1185">Reference proteome</keyword>
<dbReference type="SFLD" id="SFLDG01129">
    <property type="entry name" value="C1.5:_HAD__Beta-PGM__Phosphata"/>
    <property type="match status" value="1"/>
</dbReference>
<evidence type="ECO:0000256" key="4">
    <source>
        <dbReference type="ARBA" id="ARBA00022842"/>
    </source>
</evidence>
<dbReference type="Gene3D" id="1.10.150.240">
    <property type="entry name" value="Putative phosphatase, domain 2"/>
    <property type="match status" value="1"/>
</dbReference>
<keyword evidence="4" id="KW-0460">Magnesium</keyword>
<reference evidence="6 7" key="1">
    <citation type="submission" date="2007-08" db="EMBL/GenBank/DDBJ databases">
        <title>Complete sequence of Roseiflexus castenholzii DSM 13941.</title>
        <authorList>
            <consortium name="US DOE Joint Genome Institute"/>
            <person name="Copeland A."/>
            <person name="Lucas S."/>
            <person name="Lapidus A."/>
            <person name="Barry K."/>
            <person name="Glavina del Rio T."/>
            <person name="Dalin E."/>
            <person name="Tice H."/>
            <person name="Pitluck S."/>
            <person name="Thompson L.S."/>
            <person name="Brettin T."/>
            <person name="Bruce D."/>
            <person name="Detter J.C."/>
            <person name="Han C."/>
            <person name="Tapia R."/>
            <person name="Schmutz J."/>
            <person name="Larimer F."/>
            <person name="Land M."/>
            <person name="Hauser L."/>
            <person name="Kyrpides N."/>
            <person name="Mikhailova N."/>
            <person name="Bryant D.A."/>
            <person name="Hanada S."/>
            <person name="Tsukatani Y."/>
            <person name="Richardson P."/>
        </authorList>
    </citation>
    <scope>NUCLEOTIDE SEQUENCE [LARGE SCALE GENOMIC DNA]</scope>
    <source>
        <strain evidence="7">DSM 13941 / HLO8</strain>
    </source>
</reference>
<dbReference type="InterPro" id="IPR006439">
    <property type="entry name" value="HAD-SF_hydro_IA"/>
</dbReference>
<accession>A7NHM2</accession>
<evidence type="ECO:0000256" key="5">
    <source>
        <dbReference type="ARBA" id="ARBA00023277"/>
    </source>
</evidence>
<comment type="similarity">
    <text evidence="2">Belongs to the HAD-like hydrolase superfamily. CbbY/CbbZ/Gph/YieH family.</text>
</comment>
<dbReference type="SFLD" id="SFLDS00003">
    <property type="entry name" value="Haloacid_Dehalogenase"/>
    <property type="match status" value="1"/>
</dbReference>
<proteinExistence type="inferred from homology"/>